<dbReference type="FunFam" id="1.10.150.20:FF:000019">
    <property type="entry name" value="DNA polymerase IV"/>
    <property type="match status" value="1"/>
</dbReference>
<evidence type="ECO:0000256" key="6">
    <source>
        <dbReference type="ARBA" id="ARBA00022695"/>
    </source>
</evidence>
<dbReference type="KEGG" id="asip:AQUSIP_08980"/>
<accession>A0A5E4PGG1</accession>
<dbReference type="GO" id="GO:0003684">
    <property type="term" value="F:damaged DNA binding"/>
    <property type="evidence" value="ECO:0007669"/>
    <property type="project" value="InterPro"/>
</dbReference>
<dbReference type="AlphaFoldDB" id="A0A5E4PGG1"/>
<protein>
    <recommendedName>
        <fullName evidence="15">DNA polymerase IV</fullName>
        <shortName evidence="15">Pol IV</shortName>
        <ecNumber evidence="15">2.7.7.7</ecNumber>
    </recommendedName>
</protein>
<evidence type="ECO:0000256" key="15">
    <source>
        <dbReference type="HAMAP-Rule" id="MF_01113"/>
    </source>
</evidence>
<feature type="site" description="Substrate discrimination" evidence="15">
    <location>
        <position position="23"/>
    </location>
</feature>
<keyword evidence="3 15" id="KW-0515">Mutator protein</keyword>
<comment type="subunit">
    <text evidence="15">Monomer.</text>
</comment>
<dbReference type="InterPro" id="IPR043502">
    <property type="entry name" value="DNA/RNA_pol_sf"/>
</dbReference>
<dbReference type="Gene3D" id="3.40.1170.60">
    <property type="match status" value="1"/>
</dbReference>
<dbReference type="PANTHER" id="PTHR11076:SF33">
    <property type="entry name" value="DNA POLYMERASE KAPPA"/>
    <property type="match status" value="1"/>
</dbReference>
<dbReference type="InterPro" id="IPR050116">
    <property type="entry name" value="DNA_polymerase-Y"/>
</dbReference>
<dbReference type="InterPro" id="IPR053848">
    <property type="entry name" value="IMS_HHH_1"/>
</dbReference>
<dbReference type="Gene3D" id="1.10.150.20">
    <property type="entry name" value="5' to 3' exonuclease, C-terminal subdomain"/>
    <property type="match status" value="1"/>
</dbReference>
<evidence type="ECO:0000256" key="4">
    <source>
        <dbReference type="ARBA" id="ARBA00022490"/>
    </source>
</evidence>
<dbReference type="Pfam" id="PF11799">
    <property type="entry name" value="IMS_C"/>
    <property type="match status" value="1"/>
</dbReference>
<sequence>MDIFLPRHEMTRKIIHIDMDCFYAAIEIRDNPSLADKPVAVGGPQNARGVICTSNYAARQYGVRSAMPVSRAVRLCKHLIILPVNMQKYKQVAQRLHQIFREYTHKVEPLALDEAYLDVTGSPYCKGSATLIAQAIRQKILDTEQLTASAGVAPNKLLAKIASGWKKPNGMFVIKPEQVESFIRTLPVAELFGVGKVTAEKLHRMGIQTCLDLQSLPVAVLTEKFGKLGQHLHDQCRGIDHRPVMADRERKSLSVEHTFPSDVKDKSVCLGALKVLYEKLCIRVRDNAPDGHIKNQFVKIKFSNFRQASVECGASELNFAQFEALFDSAFVKSDLPVRLLGLGVHLCDKDQMQFVQTTFPALSMPG</sequence>
<dbReference type="EC" id="2.7.7.7" evidence="15"/>
<dbReference type="Gene3D" id="3.30.1490.100">
    <property type="entry name" value="DNA polymerase, Y-family, little finger domain"/>
    <property type="match status" value="1"/>
</dbReference>
<dbReference type="GO" id="GO:0009432">
    <property type="term" value="P:SOS response"/>
    <property type="evidence" value="ECO:0007669"/>
    <property type="project" value="TreeGrafter"/>
</dbReference>
<keyword evidence="9 15" id="KW-0227">DNA damage</keyword>
<dbReference type="Pfam" id="PF00817">
    <property type="entry name" value="IMS"/>
    <property type="match status" value="1"/>
</dbReference>
<keyword evidence="7 15" id="KW-0235">DNA replication</keyword>
<dbReference type="NCBIfam" id="NF002677">
    <property type="entry name" value="PRK02406.1"/>
    <property type="match status" value="1"/>
</dbReference>
<comment type="similarity">
    <text evidence="2 15">Belongs to the DNA polymerase type-Y family.</text>
</comment>
<keyword evidence="12 15" id="KW-0238">DNA-binding</keyword>
<feature type="active site" evidence="15">
    <location>
        <position position="114"/>
    </location>
</feature>
<dbReference type="GO" id="GO:0000287">
    <property type="term" value="F:magnesium ion binding"/>
    <property type="evidence" value="ECO:0007669"/>
    <property type="project" value="UniProtKB-UniRule"/>
</dbReference>
<dbReference type="PROSITE" id="PS50173">
    <property type="entry name" value="UMUC"/>
    <property type="match status" value="1"/>
</dbReference>
<dbReference type="SUPFAM" id="SSF56672">
    <property type="entry name" value="DNA/RNA polymerases"/>
    <property type="match status" value="1"/>
</dbReference>
<evidence type="ECO:0000256" key="2">
    <source>
        <dbReference type="ARBA" id="ARBA00010945"/>
    </source>
</evidence>
<dbReference type="SUPFAM" id="SSF100879">
    <property type="entry name" value="Lesion bypass DNA polymerase (Y-family), little finger domain"/>
    <property type="match status" value="1"/>
</dbReference>
<evidence type="ECO:0000256" key="13">
    <source>
        <dbReference type="ARBA" id="ARBA00023204"/>
    </source>
</evidence>
<evidence type="ECO:0000256" key="1">
    <source>
        <dbReference type="ARBA" id="ARBA00004496"/>
    </source>
</evidence>
<gene>
    <name evidence="17" type="primary">dinB_1</name>
    <name evidence="15" type="synonym">dinB</name>
    <name evidence="17" type="ORF">AQUSIP_08980</name>
</gene>
<dbReference type="CDD" id="cd03586">
    <property type="entry name" value="PolY_Pol_IV_kappa"/>
    <property type="match status" value="1"/>
</dbReference>
<evidence type="ECO:0000256" key="9">
    <source>
        <dbReference type="ARBA" id="ARBA00022763"/>
    </source>
</evidence>
<dbReference type="InterPro" id="IPR001126">
    <property type="entry name" value="UmuC"/>
</dbReference>
<feature type="binding site" evidence="15">
    <location>
        <position position="18"/>
    </location>
    <ligand>
        <name>Mg(2+)</name>
        <dbReference type="ChEBI" id="CHEBI:18420"/>
    </ligand>
</feature>
<dbReference type="GO" id="GO:0042276">
    <property type="term" value="P:error-prone translesion synthesis"/>
    <property type="evidence" value="ECO:0007669"/>
    <property type="project" value="TreeGrafter"/>
</dbReference>
<evidence type="ECO:0000256" key="10">
    <source>
        <dbReference type="ARBA" id="ARBA00022842"/>
    </source>
</evidence>
<dbReference type="Pfam" id="PF21999">
    <property type="entry name" value="IMS_HHH_1"/>
    <property type="match status" value="1"/>
</dbReference>
<dbReference type="InterPro" id="IPR043128">
    <property type="entry name" value="Rev_trsase/Diguanyl_cyclase"/>
</dbReference>
<dbReference type="InterPro" id="IPR017961">
    <property type="entry name" value="DNA_pol_Y-fam_little_finger"/>
</dbReference>
<proteinExistence type="inferred from homology"/>
<keyword evidence="5 15" id="KW-0808">Transferase</keyword>
<comment type="function">
    <text evidence="15">Poorly processive, error-prone DNA polymerase involved in untargeted mutagenesis. Copies undamaged DNA at stalled replication forks, which arise in vivo from mismatched or misaligned primer ends. These misaligned primers can be extended by PolIV. Exhibits no 3'-5' exonuclease (proofreading) activity. May be involved in translesional synthesis, in conjunction with the beta clamp from PolIII.</text>
</comment>
<keyword evidence="6 15" id="KW-0548">Nucleotidyltransferase</keyword>
<dbReference type="GO" id="GO:0005829">
    <property type="term" value="C:cytosol"/>
    <property type="evidence" value="ECO:0007669"/>
    <property type="project" value="TreeGrafter"/>
</dbReference>
<dbReference type="EMBL" id="LR699119">
    <property type="protein sequence ID" value="VVC75608.1"/>
    <property type="molecule type" value="Genomic_DNA"/>
</dbReference>
<dbReference type="InterPro" id="IPR022880">
    <property type="entry name" value="DNApol_IV"/>
</dbReference>
<evidence type="ECO:0000256" key="8">
    <source>
        <dbReference type="ARBA" id="ARBA00022723"/>
    </source>
</evidence>
<evidence type="ECO:0000256" key="7">
    <source>
        <dbReference type="ARBA" id="ARBA00022705"/>
    </source>
</evidence>
<keyword evidence="4 15" id="KW-0963">Cytoplasm</keyword>
<dbReference type="Proteomes" id="UP000324194">
    <property type="component" value="Chromosome 1"/>
</dbReference>
<keyword evidence="18" id="KW-1185">Reference proteome</keyword>
<evidence type="ECO:0000256" key="11">
    <source>
        <dbReference type="ARBA" id="ARBA00022932"/>
    </source>
</evidence>
<dbReference type="GO" id="GO:0006281">
    <property type="term" value="P:DNA repair"/>
    <property type="evidence" value="ECO:0007669"/>
    <property type="project" value="UniProtKB-UniRule"/>
</dbReference>
<evidence type="ECO:0000259" key="16">
    <source>
        <dbReference type="PROSITE" id="PS50173"/>
    </source>
</evidence>
<dbReference type="PANTHER" id="PTHR11076">
    <property type="entry name" value="DNA REPAIR POLYMERASE UMUC / TRANSFERASE FAMILY MEMBER"/>
    <property type="match status" value="1"/>
</dbReference>
<keyword evidence="11 15" id="KW-0239">DNA-directed DNA polymerase</keyword>
<keyword evidence="10 15" id="KW-0460">Magnesium</keyword>
<dbReference type="InterPro" id="IPR036775">
    <property type="entry name" value="DNA_pol_Y-fam_lit_finger_sf"/>
</dbReference>
<keyword evidence="8 15" id="KW-0479">Metal-binding</keyword>
<feature type="domain" description="UmuC" evidence="16">
    <location>
        <begin position="14"/>
        <end position="195"/>
    </location>
</feature>
<name>A0A5E4PGG1_9COXI</name>
<evidence type="ECO:0000313" key="18">
    <source>
        <dbReference type="Proteomes" id="UP000324194"/>
    </source>
</evidence>
<organism evidence="17 18">
    <name type="scientific">Aquicella siphonis</name>
    <dbReference type="NCBI Taxonomy" id="254247"/>
    <lineage>
        <taxon>Bacteria</taxon>
        <taxon>Pseudomonadati</taxon>
        <taxon>Pseudomonadota</taxon>
        <taxon>Gammaproteobacteria</taxon>
        <taxon>Legionellales</taxon>
        <taxon>Coxiellaceae</taxon>
        <taxon>Aquicella</taxon>
    </lineage>
</organism>
<dbReference type="Gene3D" id="3.30.70.270">
    <property type="match status" value="1"/>
</dbReference>
<comment type="subcellular location">
    <subcellularLocation>
        <location evidence="1 15">Cytoplasm</location>
    </subcellularLocation>
</comment>
<comment type="cofactor">
    <cofactor evidence="15">
        <name>Mg(2+)</name>
        <dbReference type="ChEBI" id="CHEBI:18420"/>
    </cofactor>
    <text evidence="15">Binds 2 magnesium ions per subunit.</text>
</comment>
<evidence type="ECO:0000313" key="17">
    <source>
        <dbReference type="EMBL" id="VVC75608.1"/>
    </source>
</evidence>
<evidence type="ECO:0000256" key="5">
    <source>
        <dbReference type="ARBA" id="ARBA00022679"/>
    </source>
</evidence>
<dbReference type="FunFam" id="3.40.1170.60:FF:000001">
    <property type="entry name" value="DNA polymerase IV"/>
    <property type="match status" value="1"/>
</dbReference>
<feature type="binding site" evidence="15">
    <location>
        <position position="113"/>
    </location>
    <ligand>
        <name>Mg(2+)</name>
        <dbReference type="ChEBI" id="CHEBI:18420"/>
    </ligand>
</feature>
<dbReference type="RefSeq" id="WP_232051828.1">
    <property type="nucleotide sequence ID" value="NZ_LR699119.1"/>
</dbReference>
<dbReference type="HAMAP" id="MF_01113">
    <property type="entry name" value="DNApol_IV"/>
    <property type="match status" value="1"/>
</dbReference>
<comment type="catalytic activity">
    <reaction evidence="14 15">
        <text>DNA(n) + a 2'-deoxyribonucleoside 5'-triphosphate = DNA(n+1) + diphosphate</text>
        <dbReference type="Rhea" id="RHEA:22508"/>
        <dbReference type="Rhea" id="RHEA-COMP:17339"/>
        <dbReference type="Rhea" id="RHEA-COMP:17340"/>
        <dbReference type="ChEBI" id="CHEBI:33019"/>
        <dbReference type="ChEBI" id="CHEBI:61560"/>
        <dbReference type="ChEBI" id="CHEBI:173112"/>
        <dbReference type="EC" id="2.7.7.7"/>
    </reaction>
</comment>
<evidence type="ECO:0000256" key="14">
    <source>
        <dbReference type="ARBA" id="ARBA00049244"/>
    </source>
</evidence>
<evidence type="ECO:0000256" key="3">
    <source>
        <dbReference type="ARBA" id="ARBA00022457"/>
    </source>
</evidence>
<dbReference type="GO" id="GO:0003887">
    <property type="term" value="F:DNA-directed DNA polymerase activity"/>
    <property type="evidence" value="ECO:0007669"/>
    <property type="project" value="UniProtKB-UniRule"/>
</dbReference>
<evidence type="ECO:0000256" key="12">
    <source>
        <dbReference type="ARBA" id="ARBA00023125"/>
    </source>
</evidence>
<dbReference type="GO" id="GO:0006261">
    <property type="term" value="P:DNA-templated DNA replication"/>
    <property type="evidence" value="ECO:0007669"/>
    <property type="project" value="UniProtKB-UniRule"/>
</dbReference>
<reference evidence="17 18" key="1">
    <citation type="submission" date="2019-08" db="EMBL/GenBank/DDBJ databases">
        <authorList>
            <person name="Guy L."/>
        </authorList>
    </citation>
    <scope>NUCLEOTIDE SEQUENCE [LARGE SCALE GENOMIC DNA]</scope>
    <source>
        <strain evidence="17 18">SGT-108</strain>
    </source>
</reference>
<keyword evidence="13 15" id="KW-0234">DNA repair</keyword>